<dbReference type="EMBL" id="JACHHR010000005">
    <property type="protein sequence ID" value="MBB5212936.1"/>
    <property type="molecule type" value="Genomic_DNA"/>
</dbReference>
<dbReference type="Proteomes" id="UP000464675">
    <property type="component" value="Chromosome"/>
</dbReference>
<organism evidence="3 6">
    <name type="scientific">Microbulbifer hydrolyticus</name>
    <dbReference type="NCBI Taxonomy" id="48074"/>
    <lineage>
        <taxon>Bacteria</taxon>
        <taxon>Pseudomonadati</taxon>
        <taxon>Pseudomonadota</taxon>
        <taxon>Gammaproteobacteria</taxon>
        <taxon>Cellvibrionales</taxon>
        <taxon>Microbulbiferaceae</taxon>
        <taxon>Microbulbifer</taxon>
    </lineage>
</organism>
<keyword evidence="5" id="KW-1185">Reference proteome</keyword>
<evidence type="ECO:0000313" key="5">
    <source>
        <dbReference type="Proteomes" id="UP000464675"/>
    </source>
</evidence>
<dbReference type="Proteomes" id="UP000563601">
    <property type="component" value="Unassembled WGS sequence"/>
</dbReference>
<dbReference type="RefSeq" id="WP_161859604.1">
    <property type="nucleotide sequence ID" value="NZ_CP047491.1"/>
</dbReference>
<keyword evidence="2" id="KW-0472">Membrane</keyword>
<feature type="transmembrane region" description="Helical" evidence="2">
    <location>
        <begin position="21"/>
        <end position="45"/>
    </location>
</feature>
<evidence type="ECO:0000313" key="6">
    <source>
        <dbReference type="Proteomes" id="UP000563601"/>
    </source>
</evidence>
<dbReference type="EMBL" id="CP047491">
    <property type="protein sequence ID" value="QHQ40306.1"/>
    <property type="molecule type" value="Genomic_DNA"/>
</dbReference>
<sequence length="247" mass="27443">MARKVKGSKQYRMKVVPHRPILHGVFSVLGVALLVLSTSAGAYFAGQYQLSKNLDDKTRAHAKALDEVDRLRAEIEALRVRAATAEQSVAIGEQASESVRGELVAKENQIAELRQEISFYRGIMAPSEGSDGVSIGRFSISEAGERRYQYKLLVQQSAARHQVVTGAVRFTIVGQVDGEPRRYALADLSSQVESESIPLRFKYFQNIEGELQLPEGFVPEGVELSLKSSKRKGFNIDQRYGWLVQQS</sequence>
<evidence type="ECO:0000313" key="4">
    <source>
        <dbReference type="EMBL" id="QHQ40306.1"/>
    </source>
</evidence>
<dbReference type="InterPro" id="IPR046703">
    <property type="entry name" value="DUF6776"/>
</dbReference>
<evidence type="ECO:0000256" key="1">
    <source>
        <dbReference type="SAM" id="Coils"/>
    </source>
</evidence>
<dbReference type="OrthoDB" id="7056878at2"/>
<name>A0A6P1TF64_9GAMM</name>
<reference evidence="4 5" key="1">
    <citation type="submission" date="2020-01" db="EMBL/GenBank/DDBJ databases">
        <title>The possibility of degradation of plastic by Microbulbifer hydrolyticus IRE-31.</title>
        <authorList>
            <person name="Liu L."/>
        </authorList>
    </citation>
    <scope>NUCLEOTIDE SEQUENCE [LARGE SCALE GENOMIC DNA]</scope>
    <source>
        <strain evidence="4 5">IRE-31</strain>
    </source>
</reference>
<keyword evidence="2" id="KW-1133">Transmembrane helix</keyword>
<reference evidence="3 6" key="2">
    <citation type="submission" date="2020-08" db="EMBL/GenBank/DDBJ databases">
        <title>Genomic Encyclopedia of Type Strains, Phase IV (KMG-IV): sequencing the most valuable type-strain genomes for metagenomic binning, comparative biology and taxonomic classification.</title>
        <authorList>
            <person name="Goeker M."/>
        </authorList>
    </citation>
    <scope>NUCLEOTIDE SEQUENCE [LARGE SCALE GENOMIC DNA]</scope>
    <source>
        <strain evidence="3 6">DSM 11525</strain>
    </source>
</reference>
<gene>
    <name evidence="4" type="ORF">GTQ55_15905</name>
    <name evidence="3" type="ORF">HNQ53_003182</name>
</gene>
<dbReference type="Pfam" id="PF20567">
    <property type="entry name" value="DUF6776"/>
    <property type="match status" value="1"/>
</dbReference>
<evidence type="ECO:0000256" key="2">
    <source>
        <dbReference type="SAM" id="Phobius"/>
    </source>
</evidence>
<proteinExistence type="predicted"/>
<dbReference type="AlphaFoldDB" id="A0A6P1TF64"/>
<protein>
    <submittedName>
        <fullName evidence="3">Uncharacterized protein</fullName>
    </submittedName>
</protein>
<evidence type="ECO:0000313" key="3">
    <source>
        <dbReference type="EMBL" id="MBB5212936.1"/>
    </source>
</evidence>
<accession>A0A6P1TF64</accession>
<keyword evidence="1" id="KW-0175">Coiled coil</keyword>
<keyword evidence="2" id="KW-0812">Transmembrane</keyword>
<feature type="coiled-coil region" evidence="1">
    <location>
        <begin position="54"/>
        <end position="123"/>
    </location>
</feature>